<evidence type="ECO:0000256" key="8">
    <source>
        <dbReference type="ARBA" id="ARBA00023012"/>
    </source>
</evidence>
<evidence type="ECO:0000256" key="4">
    <source>
        <dbReference type="ARBA" id="ARBA00022679"/>
    </source>
</evidence>
<keyword evidence="5" id="KW-0547">Nucleotide-binding</keyword>
<feature type="transmembrane region" description="Helical" evidence="9">
    <location>
        <begin position="75"/>
        <end position="101"/>
    </location>
</feature>
<evidence type="ECO:0000313" key="14">
    <source>
        <dbReference type="Proteomes" id="UP001602245"/>
    </source>
</evidence>
<feature type="domain" description="DUF7134" evidence="12">
    <location>
        <begin position="15"/>
        <end position="164"/>
    </location>
</feature>
<organism evidence="13 14">
    <name type="scientific">Paractinoplanes globisporus</name>
    <dbReference type="NCBI Taxonomy" id="113565"/>
    <lineage>
        <taxon>Bacteria</taxon>
        <taxon>Bacillati</taxon>
        <taxon>Actinomycetota</taxon>
        <taxon>Actinomycetes</taxon>
        <taxon>Micromonosporales</taxon>
        <taxon>Micromonosporaceae</taxon>
        <taxon>Paractinoplanes</taxon>
    </lineage>
</organism>
<dbReference type="Pfam" id="PF07730">
    <property type="entry name" value="HisKA_3"/>
    <property type="match status" value="1"/>
</dbReference>
<feature type="transmembrane region" description="Helical" evidence="9">
    <location>
        <begin position="47"/>
        <end position="66"/>
    </location>
</feature>
<dbReference type="CDD" id="cd16917">
    <property type="entry name" value="HATPase_UhpB-NarQ-NarX-like"/>
    <property type="match status" value="1"/>
</dbReference>
<feature type="transmembrane region" description="Helical" evidence="9">
    <location>
        <begin position="113"/>
        <end position="133"/>
    </location>
</feature>
<dbReference type="Gene3D" id="1.20.5.1930">
    <property type="match status" value="1"/>
</dbReference>
<keyword evidence="9" id="KW-0472">Membrane</keyword>
<keyword evidence="8" id="KW-0902">Two-component regulatory system</keyword>
<feature type="transmembrane region" description="Helical" evidence="9">
    <location>
        <begin position="140"/>
        <end position="160"/>
    </location>
</feature>
<dbReference type="RefSeq" id="WP_020510062.1">
    <property type="nucleotide sequence ID" value="NZ_JBIAZU010000004.1"/>
</dbReference>
<gene>
    <name evidence="13" type="ORF">ACFY35_22295</name>
</gene>
<comment type="caution">
    <text evidence="13">The sequence shown here is derived from an EMBL/GenBank/DDBJ whole genome shotgun (WGS) entry which is preliminary data.</text>
</comment>
<dbReference type="SUPFAM" id="SSF55874">
    <property type="entry name" value="ATPase domain of HSP90 chaperone/DNA topoisomerase II/histidine kinase"/>
    <property type="match status" value="1"/>
</dbReference>
<evidence type="ECO:0000256" key="3">
    <source>
        <dbReference type="ARBA" id="ARBA00022553"/>
    </source>
</evidence>
<proteinExistence type="predicted"/>
<keyword evidence="4" id="KW-0808">Transferase</keyword>
<evidence type="ECO:0000259" key="11">
    <source>
        <dbReference type="Pfam" id="PF07730"/>
    </source>
</evidence>
<name>A0ABW6WFV8_9ACTN</name>
<dbReference type="EC" id="2.7.13.3" evidence="2"/>
<evidence type="ECO:0000256" key="1">
    <source>
        <dbReference type="ARBA" id="ARBA00000085"/>
    </source>
</evidence>
<evidence type="ECO:0000259" key="10">
    <source>
        <dbReference type="Pfam" id="PF02518"/>
    </source>
</evidence>
<dbReference type="InterPro" id="IPR011712">
    <property type="entry name" value="Sig_transdc_His_kin_sub3_dim/P"/>
</dbReference>
<feature type="transmembrane region" description="Helical" evidence="9">
    <location>
        <begin position="21"/>
        <end position="41"/>
    </location>
</feature>
<dbReference type="InterPro" id="IPR055558">
    <property type="entry name" value="DUF7134"/>
</dbReference>
<feature type="domain" description="Histidine kinase/HSP90-like ATPase" evidence="10">
    <location>
        <begin position="302"/>
        <end position="356"/>
    </location>
</feature>
<dbReference type="Gene3D" id="3.30.565.10">
    <property type="entry name" value="Histidine kinase-like ATPase, C-terminal domain"/>
    <property type="match status" value="1"/>
</dbReference>
<dbReference type="Pfam" id="PF23539">
    <property type="entry name" value="DUF7134"/>
    <property type="match status" value="1"/>
</dbReference>
<keyword evidence="7" id="KW-0067">ATP-binding</keyword>
<keyword evidence="14" id="KW-1185">Reference proteome</keyword>
<dbReference type="EMBL" id="JBIAZU010000004">
    <property type="protein sequence ID" value="MFF5292179.1"/>
    <property type="molecule type" value="Genomic_DNA"/>
</dbReference>
<evidence type="ECO:0000259" key="12">
    <source>
        <dbReference type="Pfam" id="PF23539"/>
    </source>
</evidence>
<dbReference type="Pfam" id="PF02518">
    <property type="entry name" value="HATPase_c"/>
    <property type="match status" value="1"/>
</dbReference>
<evidence type="ECO:0000256" key="5">
    <source>
        <dbReference type="ARBA" id="ARBA00022741"/>
    </source>
</evidence>
<evidence type="ECO:0000313" key="13">
    <source>
        <dbReference type="EMBL" id="MFF5292179.1"/>
    </source>
</evidence>
<dbReference type="GO" id="GO:0016301">
    <property type="term" value="F:kinase activity"/>
    <property type="evidence" value="ECO:0007669"/>
    <property type="project" value="UniProtKB-KW"/>
</dbReference>
<accession>A0ABW6WFV8</accession>
<sequence>MTGWLLEQRARLRRLDRRRPWLLDSAVAVAILLFTLPSLFGPHSEPQPSPVVLAVAVAALIVPLWWRRRRPVEAFVVAAVVLFTEWALDIWIATGIVLLVLLYEVAARASMRALGGAVAATAVLLFVSVYLLQLATEHRLAILLLLAGTFAGAVAAGLAVRTRRAYLAALEDRAARLEVERDQRARLAVADERARVAREMHDIVGHHVSVIVGLSDGAAVLATGRGEQTAEPLRLIGETGRQALSELRTVVGVLREEEDGPELGPQPGVADLDRLLPSVRAAGVPVTLRTSGELRTLGRGLQLAVYRIVQESLTNVLKHAGRGATAEVTVAAGDDGVRITVRDNGIGRSGPENPRLVGMRERAALYGGTVAAGPTTDGWLVDVLLKEPA</sequence>
<evidence type="ECO:0000256" key="7">
    <source>
        <dbReference type="ARBA" id="ARBA00022840"/>
    </source>
</evidence>
<keyword evidence="6 13" id="KW-0418">Kinase</keyword>
<reference evidence="13 14" key="1">
    <citation type="submission" date="2024-10" db="EMBL/GenBank/DDBJ databases">
        <title>The Natural Products Discovery Center: Release of the First 8490 Sequenced Strains for Exploring Actinobacteria Biosynthetic Diversity.</title>
        <authorList>
            <person name="Kalkreuter E."/>
            <person name="Kautsar S.A."/>
            <person name="Yang D."/>
            <person name="Bader C.D."/>
            <person name="Teijaro C.N."/>
            <person name="Fluegel L."/>
            <person name="Davis C.M."/>
            <person name="Simpson J.R."/>
            <person name="Lauterbach L."/>
            <person name="Steele A.D."/>
            <person name="Gui C."/>
            <person name="Meng S."/>
            <person name="Li G."/>
            <person name="Viehrig K."/>
            <person name="Ye F."/>
            <person name="Su P."/>
            <person name="Kiefer A.F."/>
            <person name="Nichols A."/>
            <person name="Cepeda A.J."/>
            <person name="Yan W."/>
            <person name="Fan B."/>
            <person name="Jiang Y."/>
            <person name="Adhikari A."/>
            <person name="Zheng C.-J."/>
            <person name="Schuster L."/>
            <person name="Cowan T.M."/>
            <person name="Smanski M.J."/>
            <person name="Chevrette M.G."/>
            <person name="De Carvalho L.P.S."/>
            <person name="Shen B."/>
        </authorList>
    </citation>
    <scope>NUCLEOTIDE SEQUENCE [LARGE SCALE GENOMIC DNA]</scope>
    <source>
        <strain evidence="13 14">NPDC000087</strain>
    </source>
</reference>
<dbReference type="InterPro" id="IPR036890">
    <property type="entry name" value="HATPase_C_sf"/>
</dbReference>
<evidence type="ECO:0000256" key="2">
    <source>
        <dbReference type="ARBA" id="ARBA00012438"/>
    </source>
</evidence>
<keyword evidence="3" id="KW-0597">Phosphoprotein</keyword>
<keyword evidence="9" id="KW-1133">Transmembrane helix</keyword>
<dbReference type="InterPro" id="IPR050482">
    <property type="entry name" value="Sensor_HK_TwoCompSys"/>
</dbReference>
<dbReference type="Proteomes" id="UP001602245">
    <property type="component" value="Unassembled WGS sequence"/>
</dbReference>
<feature type="domain" description="Signal transduction histidine kinase subgroup 3 dimerisation and phosphoacceptor" evidence="11">
    <location>
        <begin position="192"/>
        <end position="258"/>
    </location>
</feature>
<evidence type="ECO:0000256" key="6">
    <source>
        <dbReference type="ARBA" id="ARBA00022777"/>
    </source>
</evidence>
<keyword evidence="9" id="KW-0812">Transmembrane</keyword>
<evidence type="ECO:0000256" key="9">
    <source>
        <dbReference type="SAM" id="Phobius"/>
    </source>
</evidence>
<dbReference type="PANTHER" id="PTHR24421">
    <property type="entry name" value="NITRATE/NITRITE SENSOR PROTEIN NARX-RELATED"/>
    <property type="match status" value="1"/>
</dbReference>
<protein>
    <recommendedName>
        <fullName evidence="2">histidine kinase</fullName>
        <ecNumber evidence="2">2.7.13.3</ecNumber>
    </recommendedName>
</protein>
<dbReference type="InterPro" id="IPR003594">
    <property type="entry name" value="HATPase_dom"/>
</dbReference>
<comment type="catalytic activity">
    <reaction evidence="1">
        <text>ATP + protein L-histidine = ADP + protein N-phospho-L-histidine.</text>
        <dbReference type="EC" id="2.7.13.3"/>
    </reaction>
</comment>
<dbReference type="PANTHER" id="PTHR24421:SF10">
    <property type="entry name" value="NITRATE_NITRITE SENSOR PROTEIN NARQ"/>
    <property type="match status" value="1"/>
</dbReference>